<evidence type="ECO:0000313" key="2">
    <source>
        <dbReference type="Proteomes" id="UP000813444"/>
    </source>
</evidence>
<reference evidence="1" key="1">
    <citation type="journal article" date="2021" name="Nat. Commun.">
        <title>Genetic determinants of endophytism in the Arabidopsis root mycobiome.</title>
        <authorList>
            <person name="Mesny F."/>
            <person name="Miyauchi S."/>
            <person name="Thiergart T."/>
            <person name="Pickel B."/>
            <person name="Atanasova L."/>
            <person name="Karlsson M."/>
            <person name="Huettel B."/>
            <person name="Barry K.W."/>
            <person name="Haridas S."/>
            <person name="Chen C."/>
            <person name="Bauer D."/>
            <person name="Andreopoulos W."/>
            <person name="Pangilinan J."/>
            <person name="LaButti K."/>
            <person name="Riley R."/>
            <person name="Lipzen A."/>
            <person name="Clum A."/>
            <person name="Drula E."/>
            <person name="Henrissat B."/>
            <person name="Kohler A."/>
            <person name="Grigoriev I.V."/>
            <person name="Martin F.M."/>
            <person name="Hacquard S."/>
        </authorList>
    </citation>
    <scope>NUCLEOTIDE SEQUENCE</scope>
    <source>
        <strain evidence="1">MPI-CAGE-CH-0235</strain>
    </source>
</reference>
<dbReference type="OrthoDB" id="5068804at2759"/>
<protein>
    <submittedName>
        <fullName evidence="1">Uncharacterized protein</fullName>
    </submittedName>
</protein>
<name>A0A8K0SG06_9HYPO</name>
<proteinExistence type="predicted"/>
<sequence>MASEHGSWFEESHISVATEESALDFYEEHSIFYKANAEVRKLGDEMRDRTQREKLFDGAKPIILKDPRLGQIAESVLNDSPSFSYVFGPNPGNFFASTKEYHQDDLICVPQVATAETPIEIE</sequence>
<dbReference type="AlphaFoldDB" id="A0A8K0SG06"/>
<gene>
    <name evidence="1" type="ORF">B0I35DRAFT_485593</name>
</gene>
<organism evidence="1 2">
    <name type="scientific">Stachybotrys elegans</name>
    <dbReference type="NCBI Taxonomy" id="80388"/>
    <lineage>
        <taxon>Eukaryota</taxon>
        <taxon>Fungi</taxon>
        <taxon>Dikarya</taxon>
        <taxon>Ascomycota</taxon>
        <taxon>Pezizomycotina</taxon>
        <taxon>Sordariomycetes</taxon>
        <taxon>Hypocreomycetidae</taxon>
        <taxon>Hypocreales</taxon>
        <taxon>Stachybotryaceae</taxon>
        <taxon>Stachybotrys</taxon>
    </lineage>
</organism>
<dbReference type="EMBL" id="JAGPNK010000050">
    <property type="protein sequence ID" value="KAH7302867.1"/>
    <property type="molecule type" value="Genomic_DNA"/>
</dbReference>
<evidence type="ECO:0000313" key="1">
    <source>
        <dbReference type="EMBL" id="KAH7302867.1"/>
    </source>
</evidence>
<accession>A0A8K0SG06</accession>
<comment type="caution">
    <text evidence="1">The sequence shown here is derived from an EMBL/GenBank/DDBJ whole genome shotgun (WGS) entry which is preliminary data.</text>
</comment>
<keyword evidence="2" id="KW-1185">Reference proteome</keyword>
<dbReference type="Proteomes" id="UP000813444">
    <property type="component" value="Unassembled WGS sequence"/>
</dbReference>